<sequence length="222" mass="23938">MLNKKGLPQAARVLIFLVLNNLLASAGFIVLLFSVAFSLGSLTLCCLGVVGFQGLLYMAPLLAQLDIKLHNFVEPVEYRLCGSIPHYGEGGSYLARPSLAVLLYFSTAKVGVGVLSAMVVIFPFSMPIHALLSPTFRAQYLGGSWFNVWTFMVVATAMIVVGVIAMPSVARLSCVTTRLLCREVFPSIRLGDHALSSSKKPLCSKMTSYGTKQSILTANEVV</sequence>
<protein>
    <recommendedName>
        <fullName evidence="4">Transmembrane protein</fullName>
    </recommendedName>
</protein>
<keyword evidence="1" id="KW-0812">Transmembrane</keyword>
<evidence type="ECO:0000313" key="3">
    <source>
        <dbReference type="Proteomes" id="UP000054928"/>
    </source>
</evidence>
<proteinExistence type="predicted"/>
<dbReference type="GeneID" id="36408142"/>
<dbReference type="EMBL" id="CCYD01000645">
    <property type="protein sequence ID" value="CEG42847.1"/>
    <property type="molecule type" value="Genomic_DNA"/>
</dbReference>
<evidence type="ECO:0008006" key="4">
    <source>
        <dbReference type="Google" id="ProtNLM"/>
    </source>
</evidence>
<keyword evidence="1" id="KW-0472">Membrane</keyword>
<dbReference type="AlphaFoldDB" id="A0A0P1AN13"/>
<evidence type="ECO:0000256" key="1">
    <source>
        <dbReference type="SAM" id="Phobius"/>
    </source>
</evidence>
<name>A0A0P1AN13_PLAHL</name>
<organism evidence="2 3">
    <name type="scientific">Plasmopara halstedii</name>
    <name type="common">Downy mildew of sunflower</name>
    <dbReference type="NCBI Taxonomy" id="4781"/>
    <lineage>
        <taxon>Eukaryota</taxon>
        <taxon>Sar</taxon>
        <taxon>Stramenopiles</taxon>
        <taxon>Oomycota</taxon>
        <taxon>Peronosporomycetes</taxon>
        <taxon>Peronosporales</taxon>
        <taxon>Peronosporaceae</taxon>
        <taxon>Plasmopara</taxon>
    </lineage>
</organism>
<dbReference type="Proteomes" id="UP000054928">
    <property type="component" value="Unassembled WGS sequence"/>
</dbReference>
<feature type="transmembrane region" description="Helical" evidence="1">
    <location>
        <begin position="146"/>
        <end position="170"/>
    </location>
</feature>
<dbReference type="OMA" id="FNLWAFL"/>
<reference evidence="3" key="1">
    <citation type="submission" date="2014-09" db="EMBL/GenBank/DDBJ databases">
        <authorList>
            <person name="Sharma Rahul"/>
            <person name="Thines Marco"/>
        </authorList>
    </citation>
    <scope>NUCLEOTIDE SEQUENCE [LARGE SCALE GENOMIC DNA]</scope>
</reference>
<evidence type="ECO:0000313" key="2">
    <source>
        <dbReference type="EMBL" id="CEG42847.1"/>
    </source>
</evidence>
<accession>A0A0P1AN13</accession>
<dbReference type="OrthoDB" id="111009at2759"/>
<keyword evidence="1" id="KW-1133">Transmembrane helix</keyword>
<feature type="transmembrane region" description="Helical" evidence="1">
    <location>
        <begin position="101"/>
        <end position="126"/>
    </location>
</feature>
<keyword evidence="3" id="KW-1185">Reference proteome</keyword>
<dbReference type="RefSeq" id="XP_024579216.1">
    <property type="nucleotide sequence ID" value="XM_024728772.1"/>
</dbReference>
<feature type="transmembrane region" description="Helical" evidence="1">
    <location>
        <begin position="12"/>
        <end position="33"/>
    </location>
</feature>
<feature type="transmembrane region" description="Helical" evidence="1">
    <location>
        <begin position="39"/>
        <end position="59"/>
    </location>
</feature>